<reference evidence="1" key="1">
    <citation type="submission" date="2021-05" db="EMBL/GenBank/DDBJ databases">
        <title>Energy efficiency and biological interactions define the core microbiome of deep oligotrophic groundwater.</title>
        <authorList>
            <person name="Mehrshad M."/>
            <person name="Lopez-Fernandez M."/>
            <person name="Bell E."/>
            <person name="Bernier-Latmani R."/>
            <person name="Bertilsson S."/>
            <person name="Dopson M."/>
        </authorList>
    </citation>
    <scope>NUCLEOTIDE SEQUENCE</scope>
    <source>
        <strain evidence="1">Modern_marine.mb.64</strain>
    </source>
</reference>
<evidence type="ECO:0000313" key="2">
    <source>
        <dbReference type="Proteomes" id="UP000777784"/>
    </source>
</evidence>
<dbReference type="AlphaFoldDB" id="A0A948RSY7"/>
<name>A0A948RSY7_UNCEI</name>
<organism evidence="1 2">
    <name type="scientific">Eiseniibacteriota bacterium</name>
    <dbReference type="NCBI Taxonomy" id="2212470"/>
    <lineage>
        <taxon>Bacteria</taxon>
        <taxon>Candidatus Eiseniibacteriota</taxon>
    </lineage>
</organism>
<dbReference type="PANTHER" id="PTHR36454:SF1">
    <property type="entry name" value="DUF1015 DOMAIN-CONTAINING PROTEIN"/>
    <property type="match status" value="1"/>
</dbReference>
<proteinExistence type="predicted"/>
<dbReference type="Pfam" id="PF06245">
    <property type="entry name" value="DUF1015"/>
    <property type="match status" value="1"/>
</dbReference>
<dbReference type="PIRSF" id="PIRSF033563">
    <property type="entry name" value="UCP033563"/>
    <property type="match status" value="1"/>
</dbReference>
<accession>A0A948RSY7</accession>
<dbReference type="InterPro" id="IPR008323">
    <property type="entry name" value="UCP033563"/>
</dbReference>
<evidence type="ECO:0000313" key="1">
    <source>
        <dbReference type="EMBL" id="MBU2690438.1"/>
    </source>
</evidence>
<protein>
    <submittedName>
        <fullName evidence="1">DUF1015 family protein</fullName>
    </submittedName>
</protein>
<dbReference type="PANTHER" id="PTHR36454">
    <property type="entry name" value="LMO2823 PROTEIN"/>
    <property type="match status" value="1"/>
</dbReference>
<comment type="caution">
    <text evidence="1">The sequence shown here is derived from an EMBL/GenBank/DDBJ whole genome shotgun (WGS) entry which is preliminary data.</text>
</comment>
<dbReference type="Proteomes" id="UP000777784">
    <property type="component" value="Unassembled WGS sequence"/>
</dbReference>
<sequence length="414" mass="46597">MADIRPFCALRPRPELAEKVASPPYDVLNSEEAREMAGDNPISFLHVTKPEIDLRPEVSPYAPEVYAKGVENLQRLIQEEVLIRDPHPCFYLYQQRMGGHVQAGLVAGASVDEYDQNLIRKHEHTRPDKEEDRTRHIEALNANTGPVFLTYKRRDTVDQITEQIRARKPDVDFTSSDGVQHTLWVVADGSTIQALKDSFAAISILYVADGHHRSASASNVAATRRAANRGHTGREPYNYFLSVIFPDDQMMILDYNRVVFDLKNLNEQTFLEKIRRSFDISPADDPKPSRPLEFGMYLKDRWYRLTARDGTYPANDPVNSLDVAVLQNNLLAPILGIEDPRSDSRIDFVGGIRGLKELEKRVAGGAAVAFALYPTSISQLMAIADAGEVMPPKSTWFEPKLRSGLIIRPLDDRS</sequence>
<dbReference type="EMBL" id="JAHJDP010000031">
    <property type="protein sequence ID" value="MBU2690438.1"/>
    <property type="molecule type" value="Genomic_DNA"/>
</dbReference>
<gene>
    <name evidence="1" type="ORF">KJ970_05875</name>
</gene>